<proteinExistence type="predicted"/>
<feature type="domain" description="Tyrosinase copper-binding" evidence="4">
    <location>
        <begin position="223"/>
        <end position="234"/>
    </location>
</feature>
<dbReference type="OrthoDB" id="6132182at2759"/>
<evidence type="ECO:0000256" key="3">
    <source>
        <dbReference type="SAM" id="SignalP"/>
    </source>
</evidence>
<dbReference type="Pfam" id="PF00264">
    <property type="entry name" value="Tyrosinase"/>
    <property type="match status" value="1"/>
</dbReference>
<keyword evidence="1" id="KW-0479">Metal-binding</keyword>
<evidence type="ECO:0000256" key="1">
    <source>
        <dbReference type="ARBA" id="ARBA00022723"/>
    </source>
</evidence>
<dbReference type="EMBL" id="ML986523">
    <property type="protein sequence ID" value="KAF2272331.1"/>
    <property type="molecule type" value="Genomic_DNA"/>
</dbReference>
<dbReference type="Proteomes" id="UP000800097">
    <property type="component" value="Unassembled WGS sequence"/>
</dbReference>
<dbReference type="GO" id="GO:0046872">
    <property type="term" value="F:metal ion binding"/>
    <property type="evidence" value="ECO:0007669"/>
    <property type="project" value="UniProtKB-KW"/>
</dbReference>
<keyword evidence="3" id="KW-0732">Signal</keyword>
<keyword evidence="2" id="KW-0186">Copper</keyword>
<accession>A0A6A6J6X7</accession>
<dbReference type="PRINTS" id="PR00092">
    <property type="entry name" value="TYROSINASE"/>
</dbReference>
<protein>
    <submittedName>
        <fullName evidence="5">Di-copper centre-containing protein</fullName>
    </submittedName>
</protein>
<name>A0A6A6J6X7_WESOR</name>
<gene>
    <name evidence="5" type="ORF">EI97DRAFT_453147</name>
</gene>
<sequence length="333" mass="35950">MIASVVVLAATAFTFASAACTAPAKRVAWQDMKAADKEAYLKATTCLLSSPAKTKLPGVKTRWDDLASLHQLHALQIHSTGLFLPYHRYFLHVHEHLVRECGYQGPMSYWDEPRDAGSFSKSTVLDGKLGFGGSGKGSKNCLADGPFVNATVNIGPGFKTDPRCVNRKITDNLSTLTGKSYVERALNGEEYWAVQDAIYSGPHLMGHAALAMMDGDSITSAGDPLFMLHHGFVDKMWSDWQAASPARLTAISGPNAQDPNVGFSEFPGGIEEESKMWGKPTPAMLAVMPDPQSGDGGPTTTLNHVFTSFGILADVHVKDIMDTRGGYLCYVYA</sequence>
<dbReference type="PANTHER" id="PTHR11474">
    <property type="entry name" value="TYROSINASE FAMILY MEMBER"/>
    <property type="match status" value="1"/>
</dbReference>
<feature type="chain" id="PRO_5025435023" evidence="3">
    <location>
        <begin position="19"/>
        <end position="333"/>
    </location>
</feature>
<keyword evidence="6" id="KW-1185">Reference proteome</keyword>
<dbReference type="SUPFAM" id="SSF48056">
    <property type="entry name" value="Di-copper centre-containing domain"/>
    <property type="match status" value="1"/>
</dbReference>
<organism evidence="5 6">
    <name type="scientific">Westerdykella ornata</name>
    <dbReference type="NCBI Taxonomy" id="318751"/>
    <lineage>
        <taxon>Eukaryota</taxon>
        <taxon>Fungi</taxon>
        <taxon>Dikarya</taxon>
        <taxon>Ascomycota</taxon>
        <taxon>Pezizomycotina</taxon>
        <taxon>Dothideomycetes</taxon>
        <taxon>Pleosporomycetidae</taxon>
        <taxon>Pleosporales</taxon>
        <taxon>Sporormiaceae</taxon>
        <taxon>Westerdykella</taxon>
    </lineage>
</organism>
<dbReference type="GO" id="GO:0016491">
    <property type="term" value="F:oxidoreductase activity"/>
    <property type="evidence" value="ECO:0007669"/>
    <property type="project" value="InterPro"/>
</dbReference>
<dbReference type="Gene3D" id="1.10.1280.10">
    <property type="entry name" value="Di-copper center containing domain from catechol oxidase"/>
    <property type="match status" value="1"/>
</dbReference>
<dbReference type="InterPro" id="IPR002227">
    <property type="entry name" value="Tyrosinase_Cu-bd"/>
</dbReference>
<dbReference type="InterPro" id="IPR050316">
    <property type="entry name" value="Tyrosinase/Hemocyanin"/>
</dbReference>
<feature type="signal peptide" evidence="3">
    <location>
        <begin position="1"/>
        <end position="18"/>
    </location>
</feature>
<dbReference type="PANTHER" id="PTHR11474:SF126">
    <property type="entry name" value="TYROSINASE-LIKE PROTEIN TYR-1-RELATED"/>
    <property type="match status" value="1"/>
</dbReference>
<evidence type="ECO:0000256" key="2">
    <source>
        <dbReference type="ARBA" id="ARBA00023008"/>
    </source>
</evidence>
<dbReference type="InterPro" id="IPR008922">
    <property type="entry name" value="Di-copper_centre_dom_sf"/>
</dbReference>
<reference evidence="5" key="1">
    <citation type="journal article" date="2020" name="Stud. Mycol.">
        <title>101 Dothideomycetes genomes: a test case for predicting lifestyles and emergence of pathogens.</title>
        <authorList>
            <person name="Haridas S."/>
            <person name="Albert R."/>
            <person name="Binder M."/>
            <person name="Bloem J."/>
            <person name="Labutti K."/>
            <person name="Salamov A."/>
            <person name="Andreopoulos B."/>
            <person name="Baker S."/>
            <person name="Barry K."/>
            <person name="Bills G."/>
            <person name="Bluhm B."/>
            <person name="Cannon C."/>
            <person name="Castanera R."/>
            <person name="Culley D."/>
            <person name="Daum C."/>
            <person name="Ezra D."/>
            <person name="Gonzalez J."/>
            <person name="Henrissat B."/>
            <person name="Kuo A."/>
            <person name="Liang C."/>
            <person name="Lipzen A."/>
            <person name="Lutzoni F."/>
            <person name="Magnuson J."/>
            <person name="Mondo S."/>
            <person name="Nolan M."/>
            <person name="Ohm R."/>
            <person name="Pangilinan J."/>
            <person name="Park H.-J."/>
            <person name="Ramirez L."/>
            <person name="Alfaro M."/>
            <person name="Sun H."/>
            <person name="Tritt A."/>
            <person name="Yoshinaga Y."/>
            <person name="Zwiers L.-H."/>
            <person name="Turgeon B."/>
            <person name="Goodwin S."/>
            <person name="Spatafora J."/>
            <person name="Crous P."/>
            <person name="Grigoriev I."/>
        </authorList>
    </citation>
    <scope>NUCLEOTIDE SEQUENCE</scope>
    <source>
        <strain evidence="5">CBS 379.55</strain>
    </source>
</reference>
<dbReference type="RefSeq" id="XP_033649870.1">
    <property type="nucleotide sequence ID" value="XM_033800443.1"/>
</dbReference>
<dbReference type="PROSITE" id="PS00498">
    <property type="entry name" value="TYROSINASE_2"/>
    <property type="match status" value="1"/>
</dbReference>
<evidence type="ECO:0000259" key="4">
    <source>
        <dbReference type="PROSITE" id="PS00498"/>
    </source>
</evidence>
<evidence type="ECO:0000313" key="5">
    <source>
        <dbReference type="EMBL" id="KAF2272331.1"/>
    </source>
</evidence>
<evidence type="ECO:0000313" key="6">
    <source>
        <dbReference type="Proteomes" id="UP000800097"/>
    </source>
</evidence>
<dbReference type="AlphaFoldDB" id="A0A6A6J6X7"/>
<dbReference type="GeneID" id="54553618"/>